<name>M8B462_TRIUA</name>
<protein>
    <submittedName>
        <fullName evidence="1">Uncharacterized protein</fullName>
    </submittedName>
</protein>
<sequence length="154" mass="17478">MSKPLLFTFPASLPSSTSLMADLTYGRCYAERSTGILLSPAVKRALWARHLALPVIRLVMGDGVDDLTRLATQRRRIWREAGDMRERGIDPFGYCTKFENGKKMLILHGTRTSAVLKFVLADVFHLMRDHYVKYANNKDNNKTFESRGPTSLEV</sequence>
<dbReference type="EMBL" id="KD007042">
    <property type="protein sequence ID" value="EMS68399.1"/>
    <property type="molecule type" value="Genomic_DNA"/>
</dbReference>
<gene>
    <name evidence="1" type="ORF">TRIUR3_16426</name>
</gene>
<proteinExistence type="predicted"/>
<accession>M8B462</accession>
<organism evidence="1">
    <name type="scientific">Triticum urartu</name>
    <name type="common">Red wild einkorn</name>
    <name type="synonym">Crithodium urartu</name>
    <dbReference type="NCBI Taxonomy" id="4572"/>
    <lineage>
        <taxon>Eukaryota</taxon>
        <taxon>Viridiplantae</taxon>
        <taxon>Streptophyta</taxon>
        <taxon>Embryophyta</taxon>
        <taxon>Tracheophyta</taxon>
        <taxon>Spermatophyta</taxon>
        <taxon>Magnoliopsida</taxon>
        <taxon>Liliopsida</taxon>
        <taxon>Poales</taxon>
        <taxon>Poaceae</taxon>
        <taxon>BOP clade</taxon>
        <taxon>Pooideae</taxon>
        <taxon>Triticodae</taxon>
        <taxon>Triticeae</taxon>
        <taxon>Triticinae</taxon>
        <taxon>Triticum</taxon>
    </lineage>
</organism>
<evidence type="ECO:0000313" key="1">
    <source>
        <dbReference type="EMBL" id="EMS68399.1"/>
    </source>
</evidence>
<dbReference type="STRING" id="4572.M8B462"/>
<reference evidence="1" key="1">
    <citation type="journal article" date="2013" name="Nature">
        <title>Draft genome of the wheat A-genome progenitor Triticum urartu.</title>
        <authorList>
            <person name="Ling H.Q."/>
            <person name="Zhao S."/>
            <person name="Liu D."/>
            <person name="Wang J."/>
            <person name="Sun H."/>
            <person name="Zhang C."/>
            <person name="Fan H."/>
            <person name="Li D."/>
            <person name="Dong L."/>
            <person name="Tao Y."/>
            <person name="Gao C."/>
            <person name="Wu H."/>
            <person name="Li Y."/>
            <person name="Cui Y."/>
            <person name="Guo X."/>
            <person name="Zheng S."/>
            <person name="Wang B."/>
            <person name="Yu K."/>
            <person name="Liang Q."/>
            <person name="Yang W."/>
            <person name="Lou X."/>
            <person name="Chen J."/>
            <person name="Feng M."/>
            <person name="Jian J."/>
            <person name="Zhang X."/>
            <person name="Luo G."/>
            <person name="Jiang Y."/>
            <person name="Liu J."/>
            <person name="Wang Z."/>
            <person name="Sha Y."/>
            <person name="Zhang B."/>
            <person name="Wu H."/>
            <person name="Tang D."/>
            <person name="Shen Q."/>
            <person name="Xue P."/>
            <person name="Zou S."/>
            <person name="Wang X."/>
            <person name="Liu X."/>
            <person name="Wang F."/>
            <person name="Yang Y."/>
            <person name="An X."/>
            <person name="Dong Z."/>
            <person name="Zhang K."/>
            <person name="Zhang X."/>
            <person name="Luo M.C."/>
            <person name="Dvorak J."/>
            <person name="Tong Y."/>
            <person name="Wang J."/>
            <person name="Yang H."/>
            <person name="Li Z."/>
            <person name="Wang D."/>
            <person name="Zhang A."/>
            <person name="Wang J."/>
        </authorList>
    </citation>
    <scope>NUCLEOTIDE SEQUENCE</scope>
</reference>
<dbReference type="AlphaFoldDB" id="M8B462"/>
<dbReference type="OMA" id="PVIRLVM"/>